<feature type="region of interest" description="Disordered" evidence="1">
    <location>
        <begin position="334"/>
        <end position="362"/>
    </location>
</feature>
<feature type="compositionally biased region" description="Basic and acidic residues" evidence="1">
    <location>
        <begin position="220"/>
        <end position="230"/>
    </location>
</feature>
<gene>
    <name evidence="2" type="ORF">PNOK_0019600</name>
</gene>
<dbReference type="OrthoDB" id="2996389at2759"/>
<feature type="region of interest" description="Disordered" evidence="1">
    <location>
        <begin position="204"/>
        <end position="241"/>
    </location>
</feature>
<dbReference type="EMBL" id="NBII01000001">
    <property type="protein sequence ID" value="PAV23128.1"/>
    <property type="molecule type" value="Genomic_DNA"/>
</dbReference>
<keyword evidence="3" id="KW-1185">Reference proteome</keyword>
<dbReference type="InParanoid" id="A0A286UU74"/>
<feature type="compositionally biased region" description="Basic and acidic residues" evidence="1">
    <location>
        <begin position="352"/>
        <end position="362"/>
    </location>
</feature>
<accession>A0A286UU74</accession>
<evidence type="ECO:0000313" key="2">
    <source>
        <dbReference type="EMBL" id="PAV23128.1"/>
    </source>
</evidence>
<evidence type="ECO:0000313" key="3">
    <source>
        <dbReference type="Proteomes" id="UP000217199"/>
    </source>
</evidence>
<evidence type="ECO:0000256" key="1">
    <source>
        <dbReference type="SAM" id="MobiDB-lite"/>
    </source>
</evidence>
<dbReference type="Proteomes" id="UP000217199">
    <property type="component" value="Unassembled WGS sequence"/>
</dbReference>
<proteinExistence type="predicted"/>
<reference evidence="2 3" key="1">
    <citation type="journal article" date="2017" name="Mol. Ecol.">
        <title>Comparative and population genomic landscape of Phellinus noxius: A hypervariable fungus causing root rot in trees.</title>
        <authorList>
            <person name="Chung C.L."/>
            <person name="Lee T.J."/>
            <person name="Akiba M."/>
            <person name="Lee H.H."/>
            <person name="Kuo T.H."/>
            <person name="Liu D."/>
            <person name="Ke H.M."/>
            <person name="Yokoi T."/>
            <person name="Roa M.B."/>
            <person name="Lu M.J."/>
            <person name="Chang Y.Y."/>
            <person name="Ann P.J."/>
            <person name="Tsai J.N."/>
            <person name="Chen C.Y."/>
            <person name="Tzean S.S."/>
            <person name="Ota Y."/>
            <person name="Hattori T."/>
            <person name="Sahashi N."/>
            <person name="Liou R.F."/>
            <person name="Kikuchi T."/>
            <person name="Tsai I.J."/>
        </authorList>
    </citation>
    <scope>NUCLEOTIDE SEQUENCE [LARGE SCALE GENOMIC DNA]</scope>
    <source>
        <strain evidence="2 3">FFPRI411160</strain>
    </source>
</reference>
<sequence>MVKKFKKKIYEKTTEDHYIVVVNPWFGRNGFTPSTVAKDLNSLSFWLRKATRKPDKPGVVKIIYRRSKRDEVIVRVDSEVEIESLLGKHEWNKIMNEDALLTPDSSASLIFMYNYSANGDPAEHEWTEYFPAQSPISDKLAIKNNYPDPSWVAVPPTNNYLVTLALPLPEWRLVKAKKEAAQAAALEIRAMSEFPSIESILASEKSSTSESLEEDAYFSKWEESSVREDTPIGEQGPSKLDKCGLDPYEREEAALAFLRNPSPVPSETSRGKTRPPGDENTPCESAPEVQKTYVKGEEEDCINAGSIYTPSDGLRKALALYITTVELNTAERLGKTTLKHGQVDESNGSKWEPSKRIKQEED</sequence>
<name>A0A286UU74_9AGAM</name>
<protein>
    <submittedName>
        <fullName evidence="2">Uncharacterized protein</fullName>
    </submittedName>
</protein>
<dbReference type="AlphaFoldDB" id="A0A286UU74"/>
<comment type="caution">
    <text evidence="2">The sequence shown here is derived from an EMBL/GenBank/DDBJ whole genome shotgun (WGS) entry which is preliminary data.</text>
</comment>
<organism evidence="2 3">
    <name type="scientific">Pyrrhoderma noxium</name>
    <dbReference type="NCBI Taxonomy" id="2282107"/>
    <lineage>
        <taxon>Eukaryota</taxon>
        <taxon>Fungi</taxon>
        <taxon>Dikarya</taxon>
        <taxon>Basidiomycota</taxon>
        <taxon>Agaricomycotina</taxon>
        <taxon>Agaricomycetes</taxon>
        <taxon>Hymenochaetales</taxon>
        <taxon>Hymenochaetaceae</taxon>
        <taxon>Pyrrhoderma</taxon>
    </lineage>
</organism>
<feature type="region of interest" description="Disordered" evidence="1">
    <location>
        <begin position="255"/>
        <end position="288"/>
    </location>
</feature>